<dbReference type="RefSeq" id="WP_151966115.1">
    <property type="nucleotide sequence ID" value="NZ_AP019860.1"/>
</dbReference>
<evidence type="ECO:0000313" key="1">
    <source>
        <dbReference type="EMBL" id="BBM81850.1"/>
    </source>
</evidence>
<dbReference type="Proteomes" id="UP000326354">
    <property type="component" value="Chromosome"/>
</dbReference>
<organism evidence="1 2">
    <name type="scientific">Uabimicrobium amorphum</name>
    <dbReference type="NCBI Taxonomy" id="2596890"/>
    <lineage>
        <taxon>Bacteria</taxon>
        <taxon>Pseudomonadati</taxon>
        <taxon>Planctomycetota</taxon>
        <taxon>Candidatus Uabimicrobiia</taxon>
        <taxon>Candidatus Uabimicrobiales</taxon>
        <taxon>Candidatus Uabimicrobiaceae</taxon>
        <taxon>Candidatus Uabimicrobium</taxon>
    </lineage>
</organism>
<dbReference type="KEGG" id="uam:UABAM_00191"/>
<protein>
    <submittedName>
        <fullName evidence="1">Uncharacterized protein</fullName>
    </submittedName>
</protein>
<evidence type="ECO:0000313" key="2">
    <source>
        <dbReference type="Proteomes" id="UP000326354"/>
    </source>
</evidence>
<keyword evidence="2" id="KW-1185">Reference proteome</keyword>
<accession>A0A5S9IHW3</accession>
<dbReference type="AlphaFoldDB" id="A0A5S9IHW3"/>
<reference evidence="1 2" key="1">
    <citation type="submission" date="2019-08" db="EMBL/GenBank/DDBJ databases">
        <title>Complete genome sequence of Candidatus Uab amorphum.</title>
        <authorList>
            <person name="Shiratori T."/>
            <person name="Suzuki S."/>
            <person name="Kakizawa Y."/>
            <person name="Ishida K."/>
        </authorList>
    </citation>
    <scope>NUCLEOTIDE SEQUENCE [LARGE SCALE GENOMIC DNA]</scope>
    <source>
        <strain evidence="1 2">SRT547</strain>
    </source>
</reference>
<dbReference type="EMBL" id="AP019860">
    <property type="protein sequence ID" value="BBM81850.1"/>
    <property type="molecule type" value="Genomic_DNA"/>
</dbReference>
<sequence length="472" mass="53681">MKKFILFLGLCGLLYADFVVQFVEKSTSLNSARVRLYEKISPILPHGKILQEGFVKKHSDVYAYVKMEVPDSDFVLLITEKIALLQTGTTSEEALNKINQYTSLWSSRFAEEYYFFNIGDMFFCVATMGLPNIASAVPLRFSGFGNDKNSARTQAENSAKAVLKEFDIQNEQYRQMGFSWMCDLFVTPKPMSFHFRGTGLSQQSAKAQAELFAKGSLGNYIIQKEDYQQFGAMWLCNLVVTKSRTRGKMISIPQITLMNTLDNDEIMVVGVGEDKQKALVDLKQQLHVLKMKAENVKYVAGASFVYCVAQGKSHFSQGKYSVQDMQIAHFQVKNEPIKFMFTGIGLSKQQARSRAEFQAKLMLGSYNVEKEDYVQFGAMFTCYLLVTRQNSSGNIALEEQVVPQKSFTSIWLKNNQKWVCHKQNAKDISVEMITGKAPSYEEVKVEGYESSDVIRIHYDCEAEVWKCWVKTQ</sequence>
<gene>
    <name evidence="1" type="ORF">UABAM_00191</name>
</gene>
<name>A0A5S9IHW3_UABAM</name>
<proteinExistence type="predicted"/>